<dbReference type="Gene3D" id="3.30.410.40">
    <property type="match status" value="1"/>
</dbReference>
<dbReference type="EMBL" id="KV919799">
    <property type="protein sequence ID" value="OSX69087.1"/>
    <property type="molecule type" value="Genomic_DNA"/>
</dbReference>
<dbReference type="Pfam" id="PF00732">
    <property type="entry name" value="GMC_oxred_N"/>
    <property type="match status" value="1"/>
</dbReference>
<evidence type="ECO:0000256" key="1">
    <source>
        <dbReference type="ARBA" id="ARBA00001974"/>
    </source>
</evidence>
<feature type="region of interest" description="Disordered" evidence="6">
    <location>
        <begin position="65"/>
        <end position="93"/>
    </location>
</feature>
<evidence type="ECO:0000256" key="6">
    <source>
        <dbReference type="SAM" id="MobiDB-lite"/>
    </source>
</evidence>
<feature type="compositionally biased region" description="Polar residues" evidence="6">
    <location>
        <begin position="79"/>
        <end position="90"/>
    </location>
</feature>
<comment type="cofactor">
    <cofactor evidence="1 5">
        <name>FAD</name>
        <dbReference type="ChEBI" id="CHEBI:57692"/>
    </cofactor>
</comment>
<proteinExistence type="inferred from homology"/>
<keyword evidence="3" id="KW-0285">Flavoprotein</keyword>
<dbReference type="InterPro" id="IPR036188">
    <property type="entry name" value="FAD/NAD-bd_sf"/>
</dbReference>
<dbReference type="InterPro" id="IPR012132">
    <property type="entry name" value="GMC_OxRdtase"/>
</dbReference>
<name>A0A1X6NKG3_PORUM</name>
<evidence type="ECO:0000259" key="7">
    <source>
        <dbReference type="PROSITE" id="PS00624"/>
    </source>
</evidence>
<dbReference type="SUPFAM" id="SSF54373">
    <property type="entry name" value="FAD-linked reductases, C-terminal domain"/>
    <property type="match status" value="1"/>
</dbReference>
<feature type="domain" description="Glucose-methanol-choline oxidoreductase N-terminal" evidence="7">
    <location>
        <begin position="393"/>
        <end position="407"/>
    </location>
</feature>
<keyword evidence="9" id="KW-1185">Reference proteome</keyword>
<evidence type="ECO:0000313" key="8">
    <source>
        <dbReference type="EMBL" id="OSX69087.1"/>
    </source>
</evidence>
<dbReference type="PANTHER" id="PTHR11552">
    <property type="entry name" value="GLUCOSE-METHANOL-CHOLINE GMC OXIDOREDUCTASE"/>
    <property type="match status" value="1"/>
</dbReference>
<evidence type="ECO:0000256" key="3">
    <source>
        <dbReference type="ARBA" id="ARBA00022630"/>
    </source>
</evidence>
<organism evidence="8 9">
    <name type="scientific">Porphyra umbilicalis</name>
    <name type="common">Purple laver</name>
    <name type="synonym">Red alga</name>
    <dbReference type="NCBI Taxonomy" id="2786"/>
    <lineage>
        <taxon>Eukaryota</taxon>
        <taxon>Rhodophyta</taxon>
        <taxon>Bangiophyceae</taxon>
        <taxon>Bangiales</taxon>
        <taxon>Bangiaceae</taxon>
        <taxon>Porphyra</taxon>
    </lineage>
</organism>
<dbReference type="InterPro" id="IPR000172">
    <property type="entry name" value="GMC_OxRdtase_N"/>
</dbReference>
<gene>
    <name evidence="8" type="ORF">BU14_1879s0001</name>
</gene>
<feature type="binding site" evidence="5">
    <location>
        <position position="338"/>
    </location>
    <ligand>
        <name>FAD</name>
        <dbReference type="ChEBI" id="CHEBI:57692"/>
    </ligand>
</feature>
<dbReference type="PROSITE" id="PS00624">
    <property type="entry name" value="GMC_OXRED_2"/>
    <property type="match status" value="1"/>
</dbReference>
<evidence type="ECO:0000256" key="4">
    <source>
        <dbReference type="ARBA" id="ARBA00022827"/>
    </source>
</evidence>
<evidence type="ECO:0000313" key="9">
    <source>
        <dbReference type="Proteomes" id="UP000218209"/>
    </source>
</evidence>
<dbReference type="Proteomes" id="UP000218209">
    <property type="component" value="Unassembled WGS sequence"/>
</dbReference>
<dbReference type="Pfam" id="PF05199">
    <property type="entry name" value="GMC_oxred_C"/>
    <property type="match status" value="1"/>
</dbReference>
<dbReference type="Gene3D" id="3.50.50.60">
    <property type="entry name" value="FAD/NAD(P)-binding domain"/>
    <property type="match status" value="1"/>
</dbReference>
<dbReference type="SUPFAM" id="SSF51905">
    <property type="entry name" value="FAD/NAD(P)-binding domain"/>
    <property type="match status" value="1"/>
</dbReference>
<dbReference type="PANTHER" id="PTHR11552:SF147">
    <property type="entry name" value="CHOLINE DEHYDROGENASE, MITOCHONDRIAL"/>
    <property type="match status" value="1"/>
</dbReference>
<keyword evidence="4 5" id="KW-0274">FAD</keyword>
<evidence type="ECO:0000256" key="5">
    <source>
        <dbReference type="PIRSR" id="PIRSR000137-2"/>
    </source>
</evidence>
<protein>
    <recommendedName>
        <fullName evidence="7">Glucose-methanol-choline oxidoreductase N-terminal domain-containing protein</fullName>
    </recommendedName>
</protein>
<accession>A0A1X6NKG3</accession>
<comment type="similarity">
    <text evidence="2">Belongs to the GMC oxidoreductase family.</text>
</comment>
<dbReference type="AlphaFoldDB" id="A0A1X6NKG3"/>
<reference evidence="8 9" key="1">
    <citation type="submission" date="2017-03" db="EMBL/GenBank/DDBJ databases">
        <title>WGS assembly of Porphyra umbilicalis.</title>
        <authorList>
            <person name="Brawley S.H."/>
            <person name="Blouin N.A."/>
            <person name="Ficko-Blean E."/>
            <person name="Wheeler G.L."/>
            <person name="Lohr M."/>
            <person name="Goodson H.V."/>
            <person name="Jenkins J.W."/>
            <person name="Blaby-Haas C.E."/>
            <person name="Helliwell K.E."/>
            <person name="Chan C."/>
            <person name="Marriage T."/>
            <person name="Bhattacharya D."/>
            <person name="Klein A.S."/>
            <person name="Badis Y."/>
            <person name="Brodie J."/>
            <person name="Cao Y."/>
            <person name="Collen J."/>
            <person name="Dittami S.M."/>
            <person name="Gachon C.M."/>
            <person name="Green B.R."/>
            <person name="Karpowicz S."/>
            <person name="Kim J.W."/>
            <person name="Kudahl U."/>
            <person name="Lin S."/>
            <person name="Michel G."/>
            <person name="Mittag M."/>
            <person name="Olson B.J."/>
            <person name="Pangilinan J."/>
            <person name="Peng Y."/>
            <person name="Qiu H."/>
            <person name="Shu S."/>
            <person name="Singer J.T."/>
            <person name="Smith A.G."/>
            <person name="Sprecher B.N."/>
            <person name="Wagner V."/>
            <person name="Wang W."/>
            <person name="Wang Z.-Y."/>
            <person name="Yan J."/>
            <person name="Yarish C."/>
            <person name="Zoeuner-Riek S."/>
            <person name="Zhuang Y."/>
            <person name="Zou Y."/>
            <person name="Lindquist E.A."/>
            <person name="Grimwood J."/>
            <person name="Barry K."/>
            <person name="Rokhsar D.S."/>
            <person name="Schmutz J."/>
            <person name="Stiller J.W."/>
            <person name="Grossman A.R."/>
            <person name="Prochnik S.E."/>
        </authorList>
    </citation>
    <scope>NUCLEOTIDE SEQUENCE [LARGE SCALE GENOMIC DNA]</scope>
    <source>
        <strain evidence="8">4086291</strain>
    </source>
</reference>
<dbReference type="InterPro" id="IPR007867">
    <property type="entry name" value="GMC_OxRtase_C"/>
</dbReference>
<feature type="region of interest" description="Disordered" evidence="6">
    <location>
        <begin position="1"/>
        <end position="35"/>
    </location>
</feature>
<dbReference type="GO" id="GO:0050660">
    <property type="term" value="F:flavin adenine dinucleotide binding"/>
    <property type="evidence" value="ECO:0007669"/>
    <property type="project" value="InterPro"/>
</dbReference>
<feature type="compositionally biased region" description="Low complexity" evidence="6">
    <location>
        <begin position="20"/>
        <end position="33"/>
    </location>
</feature>
<dbReference type="PIRSF" id="PIRSF000137">
    <property type="entry name" value="Alcohol_oxidase"/>
    <property type="match status" value="1"/>
</dbReference>
<sequence>MCDRDGPAGTVARPPTAQHGAPPSGASAAPPAAQRVHHQHTFFGAPVARPVLSCGLRGDRGAACGQERRRDGAARVADSRTTPTCPTQGHHQPARTLRMGVPRSAATALLLMLAACAALPAAATPPTSDFVIVGGGTAGCTLAARLCTALPRARVVLLERGAPRNGTEEFLVRAARLTTATWPEPTLSEIILSAPARGLGGRTVRLLAGTTLGGSSAINFGQWTTPPAAEVAAWGVTGLTASTAGAYYARAAAALGVAVPPPPLRQVYTEEWVDAAGAAGLPRVDEAAPGPTPRRGAWIHRIAVDPAGRRVDACAGYVAPALAGACADNLELVQGVTVTKVLLETRRGRRHGGGRHQPVAVGVQYVASADRAAGRAAATTTLRARRAVISAAGPYGSPKLLLLSGIGPPAALRAAGVTPTVTLPAVGARMQTRPFAQATATYSGVPLAPANNATLLADPATVEQWRAGRGGVLGVAAAAALGRQTDGLGTYIEAMFTPWRSAPGRREYVSTCLSNPSATGRLTLDGADPFAQPVVQTNLLGGGAAEVSTVVACLRRLRAITRSFPPAWGMREVEPPASRRIDEALVRATTVSGQHMVGGCAVGAVLDGRLRVRGVARLHVVDASAIPSMTSSAGPMASVYMLAEWAADRLAARYGAGLRGTAG</sequence>
<dbReference type="OrthoDB" id="269227at2759"/>
<dbReference type="GO" id="GO:0016614">
    <property type="term" value="F:oxidoreductase activity, acting on CH-OH group of donors"/>
    <property type="evidence" value="ECO:0007669"/>
    <property type="project" value="InterPro"/>
</dbReference>
<evidence type="ECO:0000256" key="2">
    <source>
        <dbReference type="ARBA" id="ARBA00010790"/>
    </source>
</evidence>